<comment type="similarity">
    <text evidence="1">Belongs to the protein kinase superfamily. CMGC Ser/Thr protein kinase family. GSK-3 subfamily.</text>
</comment>
<dbReference type="EC" id="2.7.11.1" evidence="10"/>
<evidence type="ECO:0000256" key="6">
    <source>
        <dbReference type="ARBA" id="ARBA00022840"/>
    </source>
</evidence>
<dbReference type="InterPro" id="IPR050591">
    <property type="entry name" value="GSK-3"/>
</dbReference>
<dbReference type="EMBL" id="JARBJD010000011">
    <property type="protein sequence ID" value="KAK2962440.1"/>
    <property type="molecule type" value="Genomic_DNA"/>
</dbReference>
<dbReference type="InterPro" id="IPR011009">
    <property type="entry name" value="Kinase-like_dom_sf"/>
</dbReference>
<keyword evidence="5 10" id="KW-0418">Kinase</keyword>
<dbReference type="Gene3D" id="1.10.510.10">
    <property type="entry name" value="Transferase(Phosphotransferase) domain 1"/>
    <property type="match status" value="1"/>
</dbReference>
<evidence type="ECO:0000256" key="1">
    <source>
        <dbReference type="ARBA" id="ARBA00005527"/>
    </source>
</evidence>
<dbReference type="SMART" id="SM00220">
    <property type="entry name" value="S_TKc"/>
    <property type="match status" value="1"/>
</dbReference>
<feature type="region of interest" description="Disordered" evidence="8">
    <location>
        <begin position="437"/>
        <end position="456"/>
    </location>
</feature>
<feature type="region of interest" description="Disordered" evidence="8">
    <location>
        <begin position="382"/>
        <end position="407"/>
    </location>
</feature>
<dbReference type="Proteomes" id="UP001281761">
    <property type="component" value="Unassembled WGS sequence"/>
</dbReference>
<keyword evidence="11" id="KW-1185">Reference proteome</keyword>
<dbReference type="CDD" id="cd14137">
    <property type="entry name" value="STKc_GSK3"/>
    <property type="match status" value="1"/>
</dbReference>
<dbReference type="Gene3D" id="3.30.200.20">
    <property type="entry name" value="Phosphorylase Kinase, domain 1"/>
    <property type="match status" value="1"/>
</dbReference>
<dbReference type="Pfam" id="PF00069">
    <property type="entry name" value="Pkinase"/>
    <property type="match status" value="1"/>
</dbReference>
<evidence type="ECO:0000256" key="2">
    <source>
        <dbReference type="ARBA" id="ARBA00022527"/>
    </source>
</evidence>
<accession>A0ABQ9YF90</accession>
<protein>
    <submittedName>
        <fullName evidence="10">Glycogen synthase kinase-3 beta</fullName>
        <ecNumber evidence="10">2.7.11.1</ecNumber>
    </submittedName>
</protein>
<evidence type="ECO:0000259" key="9">
    <source>
        <dbReference type="PROSITE" id="PS50011"/>
    </source>
</evidence>
<evidence type="ECO:0000256" key="4">
    <source>
        <dbReference type="ARBA" id="ARBA00022741"/>
    </source>
</evidence>
<dbReference type="PROSITE" id="PS00108">
    <property type="entry name" value="PROTEIN_KINASE_ST"/>
    <property type="match status" value="1"/>
</dbReference>
<feature type="binding site" evidence="7">
    <location>
        <position position="73"/>
    </location>
    <ligand>
        <name>ATP</name>
        <dbReference type="ChEBI" id="CHEBI:30616"/>
    </ligand>
</feature>
<proteinExistence type="inferred from homology"/>
<dbReference type="InterPro" id="IPR039192">
    <property type="entry name" value="STKc_GSK3"/>
</dbReference>
<comment type="caution">
    <text evidence="10">The sequence shown here is derived from an EMBL/GenBank/DDBJ whole genome shotgun (WGS) entry which is preliminary data.</text>
</comment>
<name>A0ABQ9YF90_9EUKA</name>
<evidence type="ECO:0000256" key="3">
    <source>
        <dbReference type="ARBA" id="ARBA00022679"/>
    </source>
</evidence>
<organism evidence="10 11">
    <name type="scientific">Blattamonas nauphoetae</name>
    <dbReference type="NCBI Taxonomy" id="2049346"/>
    <lineage>
        <taxon>Eukaryota</taxon>
        <taxon>Metamonada</taxon>
        <taxon>Preaxostyla</taxon>
        <taxon>Oxymonadida</taxon>
        <taxon>Blattamonas</taxon>
    </lineage>
</organism>
<evidence type="ECO:0000256" key="8">
    <source>
        <dbReference type="SAM" id="MobiDB-lite"/>
    </source>
</evidence>
<dbReference type="InterPro" id="IPR017441">
    <property type="entry name" value="Protein_kinase_ATP_BS"/>
</dbReference>
<keyword evidence="4 7" id="KW-0547">Nucleotide-binding</keyword>
<evidence type="ECO:0000313" key="11">
    <source>
        <dbReference type="Proteomes" id="UP001281761"/>
    </source>
</evidence>
<dbReference type="SUPFAM" id="SSF56112">
    <property type="entry name" value="Protein kinase-like (PK-like)"/>
    <property type="match status" value="1"/>
</dbReference>
<keyword evidence="2" id="KW-0723">Serine/threonine-protein kinase</keyword>
<dbReference type="PANTHER" id="PTHR24057">
    <property type="entry name" value="GLYCOGEN SYNTHASE KINASE-3 ALPHA"/>
    <property type="match status" value="1"/>
</dbReference>
<dbReference type="PROSITE" id="PS00107">
    <property type="entry name" value="PROTEIN_KINASE_ATP"/>
    <property type="match status" value="1"/>
</dbReference>
<evidence type="ECO:0000313" key="10">
    <source>
        <dbReference type="EMBL" id="KAK2962440.1"/>
    </source>
</evidence>
<sequence length="517" mass="57639">MSTSKNQKANKPQRHSVESIKYALSSCDDDELPQSFDTSVIHFKNHTPVGVGTFGEVFQAQFPGSDEIVAVKKVMQDHHFRNRELQIMKVLDHPNCVKMKQFFVSKEAGSRRTFLHIVMEYVPATLAYVNKRYVRAGQHVPLDQIRMYSYQLLRSCAFIHGYGIVHRDLKPQNVLVNPQTGELKLCDFGSAKVILEGEASICYICSRYYRAPELVFGARYYDTTSDLWGIGCIIAELLLGRPLFPGESNDDQMKKIVQIMGIPTKEEMRDMKAEYRCPFSNVTPVTLKQALPPNLDPLCLDLLEKLLTYSPKGRLTAFKALNHPFFDCLTDVIPPETQAEEGVKQKHVYTAPFFNFTPIEVEMYGTLCQDIWKNHKSRFPAPIAPAVPEQPQKPTSPKVPARPANTKSVGPAVRLTAAVPHPKMKRRALGITLPAQGAEQSGTSQSPLVVPPNTAVASRSQPISPLVQFPAPNQFPSVSPTGTFSSFFPSFENATAAATFPTASFGHKQEQQKGNEE</sequence>
<dbReference type="InterPro" id="IPR008271">
    <property type="entry name" value="Ser/Thr_kinase_AS"/>
</dbReference>
<gene>
    <name evidence="10" type="ORF">BLNAU_2683</name>
</gene>
<dbReference type="PROSITE" id="PS50011">
    <property type="entry name" value="PROTEIN_KINASE_DOM"/>
    <property type="match status" value="1"/>
</dbReference>
<keyword evidence="6 7" id="KW-0067">ATP-binding</keyword>
<evidence type="ECO:0000256" key="7">
    <source>
        <dbReference type="PROSITE-ProRule" id="PRU10141"/>
    </source>
</evidence>
<reference evidence="10 11" key="1">
    <citation type="journal article" date="2022" name="bioRxiv">
        <title>Genomics of Preaxostyla Flagellates Illuminates Evolutionary Transitions and the Path Towards Mitochondrial Loss.</title>
        <authorList>
            <person name="Novak L.V.F."/>
            <person name="Treitli S.C."/>
            <person name="Pyrih J."/>
            <person name="Halakuc P."/>
            <person name="Pipaliya S.V."/>
            <person name="Vacek V."/>
            <person name="Brzon O."/>
            <person name="Soukal P."/>
            <person name="Eme L."/>
            <person name="Dacks J.B."/>
            <person name="Karnkowska A."/>
            <person name="Elias M."/>
            <person name="Hampl V."/>
        </authorList>
    </citation>
    <scope>NUCLEOTIDE SEQUENCE [LARGE SCALE GENOMIC DNA]</scope>
    <source>
        <strain evidence="10">NAU3</strain>
        <tissue evidence="10">Gut</tissue>
    </source>
</reference>
<dbReference type="GO" id="GO:0004674">
    <property type="term" value="F:protein serine/threonine kinase activity"/>
    <property type="evidence" value="ECO:0007669"/>
    <property type="project" value="UniProtKB-EC"/>
</dbReference>
<feature type="domain" description="Protein kinase" evidence="9">
    <location>
        <begin position="43"/>
        <end position="326"/>
    </location>
</feature>
<dbReference type="InterPro" id="IPR000719">
    <property type="entry name" value="Prot_kinase_dom"/>
</dbReference>
<feature type="compositionally biased region" description="Polar residues" evidence="8">
    <location>
        <begin position="438"/>
        <end position="447"/>
    </location>
</feature>
<keyword evidence="3 10" id="KW-0808">Transferase</keyword>
<evidence type="ECO:0000256" key="5">
    <source>
        <dbReference type="ARBA" id="ARBA00022777"/>
    </source>
</evidence>
<dbReference type="PANTHER" id="PTHR24057:SF0">
    <property type="entry name" value="PROTEIN KINASE SHAGGY-RELATED"/>
    <property type="match status" value="1"/>
</dbReference>